<dbReference type="Pfam" id="PF02697">
    <property type="entry name" value="VAPB_antitox"/>
    <property type="match status" value="1"/>
</dbReference>
<dbReference type="AlphaFoldDB" id="A0A495QR11"/>
<protein>
    <submittedName>
        <fullName evidence="3">Putative antitoxin of VAPBC-like toxin-antitoxin system</fullName>
    </submittedName>
</protein>
<dbReference type="Proteomes" id="UP000268233">
    <property type="component" value="Unassembled WGS sequence"/>
</dbReference>
<proteinExistence type="predicted"/>
<accession>A0A495QR11</accession>
<organism evidence="3 4">
    <name type="scientific">Haloarcula quadrata</name>
    <dbReference type="NCBI Taxonomy" id="182779"/>
    <lineage>
        <taxon>Archaea</taxon>
        <taxon>Methanobacteriati</taxon>
        <taxon>Methanobacteriota</taxon>
        <taxon>Stenosarchaea group</taxon>
        <taxon>Halobacteria</taxon>
        <taxon>Halobacteriales</taxon>
        <taxon>Haloarculaceae</taxon>
        <taxon>Haloarcula</taxon>
    </lineage>
</organism>
<sequence>MSSSIRISDETKAKLEAVKREDETFDELLDRLAITRTEEDVREMAGFAEEGIEEHMKQKREDLNDSFEGRTTGPE</sequence>
<reference evidence="3 4" key="1">
    <citation type="submission" date="2018-10" db="EMBL/GenBank/DDBJ databases">
        <title>Genomic Encyclopedia of Archaeal and Bacterial Type Strains, Phase II (KMG-II): from individual species to whole genera.</title>
        <authorList>
            <person name="Goeker M."/>
        </authorList>
    </citation>
    <scope>NUCLEOTIDE SEQUENCE [LARGE SCALE GENOMIC DNA]</scope>
    <source>
        <strain evidence="3 4">DSM 11927</strain>
    </source>
</reference>
<dbReference type="RefSeq" id="WP_007188098.1">
    <property type="nucleotide sequence ID" value="NZ_RBWW01000003.1"/>
</dbReference>
<comment type="caution">
    <text evidence="3">The sequence shown here is derived from an EMBL/GenBank/DDBJ whole genome shotgun (WGS) entry which is preliminary data.</text>
</comment>
<keyword evidence="1" id="KW-1277">Toxin-antitoxin system</keyword>
<evidence type="ECO:0000313" key="3">
    <source>
        <dbReference type="EMBL" id="RKS75801.1"/>
    </source>
</evidence>
<keyword evidence="4" id="KW-1185">Reference proteome</keyword>
<evidence type="ECO:0000256" key="1">
    <source>
        <dbReference type="ARBA" id="ARBA00022649"/>
    </source>
</evidence>
<name>A0A495QR11_9EURY</name>
<feature type="compositionally biased region" description="Basic and acidic residues" evidence="2">
    <location>
        <begin position="53"/>
        <end position="63"/>
    </location>
</feature>
<evidence type="ECO:0000313" key="4">
    <source>
        <dbReference type="Proteomes" id="UP000268233"/>
    </source>
</evidence>
<gene>
    <name evidence="3" type="ORF">BDK61_4318</name>
</gene>
<feature type="region of interest" description="Disordered" evidence="2">
    <location>
        <begin position="50"/>
        <end position="75"/>
    </location>
</feature>
<dbReference type="EMBL" id="RBWW01000003">
    <property type="protein sequence ID" value="RKS75801.1"/>
    <property type="molecule type" value="Genomic_DNA"/>
</dbReference>
<dbReference type="InterPro" id="IPR003847">
    <property type="entry name" value="Put_antitoxin"/>
</dbReference>
<evidence type="ECO:0000256" key="2">
    <source>
        <dbReference type="SAM" id="MobiDB-lite"/>
    </source>
</evidence>